<comment type="caution">
    <text evidence="11">The sequence shown here is derived from an EMBL/GenBank/DDBJ whole genome shotgun (WGS) entry which is preliminary data.</text>
</comment>
<dbReference type="PANTHER" id="PTHR31145">
    <property type="entry name" value="INTEGRAL MEMBRANE PROTEIN (AFU_ORTHOLOGUE AFUA_7G01610)"/>
    <property type="match status" value="1"/>
</dbReference>
<evidence type="ECO:0000256" key="1">
    <source>
        <dbReference type="ARBA" id="ARBA00004141"/>
    </source>
</evidence>
<organism evidence="11 12">
    <name type="scientific">Candidozyma haemuli</name>
    <dbReference type="NCBI Taxonomy" id="45357"/>
    <lineage>
        <taxon>Eukaryota</taxon>
        <taxon>Fungi</taxon>
        <taxon>Dikarya</taxon>
        <taxon>Ascomycota</taxon>
        <taxon>Saccharomycotina</taxon>
        <taxon>Pichiomycetes</taxon>
        <taxon>Metschnikowiaceae</taxon>
        <taxon>Candidozyma</taxon>
    </lineage>
</organism>
<dbReference type="Pfam" id="PF06011">
    <property type="entry name" value="TRP"/>
    <property type="match status" value="1"/>
</dbReference>
<evidence type="ECO:0000256" key="9">
    <source>
        <dbReference type="SAM" id="SignalP"/>
    </source>
</evidence>
<sequence>MKFSFLSVVYCLMAAVAATSKLQATSLLTCMDNSQISASYLDVTYFDSNHSVVANVMAISNVNTNVTINIELIVYGLKVVTQNVSLCDYADLGAVCPLMPGHLDFNFDQELSSDITRQIPGVAFTVPDIDARVRIALYDDNTDNALACVEAVVSNGKTVQTKYAAWPIAAIAGLGLITSGVVSVMGNSNTAAHIASNSMSLFVYFQSLAITSMEAVAKVPPIAAAWAQNFMWSLGIIRAGFIQDISNWYLQATGGTPTDILGNSYLSVSVQKKMKRSLEYLSDALYDNKVTRAVNLHKRFSISVDSDKFGLSDNLNTTLYTTNEKDPELGGKVLILRGIQRVAYLAGIEITDLFMTTIIFLFFFAFVLVACMMFFKAIIEICIRSKIMHEGKFNEYRSQWSSIIKGAMYRLYLIAFPQVCVMCLWQFTAHDSAGYVVVAAFLFLISIVLLGYSAARVIEFGRRSTRVHKNPAYLLFGDAKFLNKFGFVYVQFRADCYWFVVTSMVYTFLKCLFVAVLQKQGRAQSVIIFAIELIYCVLVCWIRPFMDKRTNIFNITITVINTINALFFMFFSYIFGQPQVVASVMAVVYFVLNAVFALFLLVFTIVTCVLALVYKNPDTRYQPMKDDRVSFLPRIHHKGAQQNSSDPDDIELVALGASAMKGHENGGKPVYDDESVYDDDSSQTRKGNSNTYVDSESFSKNSLSVDSAEAQQPASTIVGNSTNAYSGFQTQYNGNNRYANDEAPYRGNYGNSSRQNHSPSYI</sequence>
<evidence type="ECO:0000256" key="6">
    <source>
        <dbReference type="ARBA" id="ARBA00023136"/>
    </source>
</evidence>
<feature type="domain" description="ML-like" evidence="10">
    <location>
        <begin position="20"/>
        <end position="160"/>
    </location>
</feature>
<feature type="transmembrane region" description="Helical" evidence="8">
    <location>
        <begin position="433"/>
        <end position="455"/>
    </location>
</feature>
<feature type="region of interest" description="Disordered" evidence="7">
    <location>
        <begin position="661"/>
        <end position="697"/>
    </location>
</feature>
<dbReference type="SMART" id="SM01320">
    <property type="entry name" value="TRP_N"/>
    <property type="match status" value="1"/>
</dbReference>
<dbReference type="Proteomes" id="UP000244309">
    <property type="component" value="Unassembled WGS sequence"/>
</dbReference>
<evidence type="ECO:0000256" key="7">
    <source>
        <dbReference type="SAM" id="MobiDB-lite"/>
    </source>
</evidence>
<feature type="transmembrane region" description="Helical" evidence="8">
    <location>
        <begin position="523"/>
        <end position="541"/>
    </location>
</feature>
<comment type="similarity">
    <text evidence="2">Belongs to the transient receptor potential (TRP) ion channel family.</text>
</comment>
<dbReference type="Pfam" id="PF14558">
    <property type="entry name" value="TRP_N"/>
    <property type="match status" value="1"/>
</dbReference>
<feature type="transmembrane region" description="Helical" evidence="8">
    <location>
        <begin position="407"/>
        <end position="427"/>
    </location>
</feature>
<feature type="region of interest" description="Disordered" evidence="7">
    <location>
        <begin position="728"/>
        <end position="762"/>
    </location>
</feature>
<accession>A0A2V1AQA1</accession>
<keyword evidence="12" id="KW-1185">Reference proteome</keyword>
<dbReference type="GO" id="GO:0016020">
    <property type="term" value="C:membrane"/>
    <property type="evidence" value="ECO:0007669"/>
    <property type="project" value="UniProtKB-SubCell"/>
</dbReference>
<dbReference type="GeneID" id="37006769"/>
<reference evidence="11 12" key="1">
    <citation type="submission" date="2017-12" db="EMBL/GenBank/DDBJ databases">
        <title>Genome Sequence of a Multidrug-Resistant Candida haemulonii Isolate from a Patient with Chronic Leg Ulcers in Israel.</title>
        <authorList>
            <person name="Chow N.A."/>
            <person name="Gade L."/>
            <person name="Batra D."/>
            <person name="Rowe L.A."/>
            <person name="Ben-Ami R."/>
            <person name="Loparev V.N."/>
            <person name="Litvintseva A.P."/>
        </authorList>
    </citation>
    <scope>NUCLEOTIDE SEQUENCE [LARGE SCALE GENOMIC DNA]</scope>
    <source>
        <strain evidence="11 12">B11899</strain>
    </source>
</reference>
<keyword evidence="6 8" id="KW-0472">Membrane</keyword>
<dbReference type="PANTHER" id="PTHR31145:SF2">
    <property type="entry name" value="FLAVIN CARRIER PROTEIN 2"/>
    <property type="match status" value="1"/>
</dbReference>
<evidence type="ECO:0000256" key="2">
    <source>
        <dbReference type="ARBA" id="ARBA00010642"/>
    </source>
</evidence>
<feature type="compositionally biased region" description="Polar residues" evidence="7">
    <location>
        <begin position="749"/>
        <end position="762"/>
    </location>
</feature>
<comment type="subcellular location">
    <subcellularLocation>
        <location evidence="1">Membrane</location>
        <topology evidence="1">Multi-pass membrane protein</topology>
    </subcellularLocation>
</comment>
<dbReference type="RefSeq" id="XP_025340081.1">
    <property type="nucleotide sequence ID" value="XM_025485150.1"/>
</dbReference>
<feature type="signal peptide" evidence="9">
    <location>
        <begin position="1"/>
        <end position="18"/>
    </location>
</feature>
<dbReference type="InterPro" id="IPR040241">
    <property type="entry name" value="TRP_Flc/Pkd2-like"/>
</dbReference>
<evidence type="ECO:0000256" key="4">
    <source>
        <dbReference type="ARBA" id="ARBA00022729"/>
    </source>
</evidence>
<feature type="compositionally biased region" description="Polar residues" evidence="7">
    <location>
        <begin position="728"/>
        <end position="738"/>
    </location>
</feature>
<protein>
    <recommendedName>
        <fullName evidence="10">ML-like domain-containing protein</fullName>
    </recommendedName>
</protein>
<evidence type="ECO:0000256" key="3">
    <source>
        <dbReference type="ARBA" id="ARBA00022692"/>
    </source>
</evidence>
<dbReference type="GO" id="GO:0009272">
    <property type="term" value="P:fungal-type cell wall biogenesis"/>
    <property type="evidence" value="ECO:0007669"/>
    <property type="project" value="TreeGrafter"/>
</dbReference>
<feature type="transmembrane region" description="Helical" evidence="8">
    <location>
        <begin position="587"/>
        <end position="614"/>
    </location>
</feature>
<feature type="transmembrane region" description="Helical" evidence="8">
    <location>
        <begin position="496"/>
        <end position="517"/>
    </location>
</feature>
<gene>
    <name evidence="11" type="ORF">CXQ85_001438</name>
</gene>
<evidence type="ECO:0000313" key="12">
    <source>
        <dbReference type="Proteomes" id="UP000244309"/>
    </source>
</evidence>
<keyword evidence="5 8" id="KW-1133">Transmembrane helix</keyword>
<dbReference type="EMBL" id="PKFO01000001">
    <property type="protein sequence ID" value="PVH19141.1"/>
    <property type="molecule type" value="Genomic_DNA"/>
</dbReference>
<dbReference type="GO" id="GO:0055085">
    <property type="term" value="P:transmembrane transport"/>
    <property type="evidence" value="ECO:0007669"/>
    <property type="project" value="TreeGrafter"/>
</dbReference>
<keyword evidence="4 9" id="KW-0732">Signal</keyword>
<proteinExistence type="inferred from homology"/>
<evidence type="ECO:0000256" key="5">
    <source>
        <dbReference type="ARBA" id="ARBA00022989"/>
    </source>
</evidence>
<keyword evidence="3 8" id="KW-0812">Transmembrane</keyword>
<dbReference type="STRING" id="45357.A0A2V1AQA1"/>
<dbReference type="InterPro" id="IPR032800">
    <property type="entry name" value="TRP_N"/>
</dbReference>
<evidence type="ECO:0000256" key="8">
    <source>
        <dbReference type="SAM" id="Phobius"/>
    </source>
</evidence>
<feature type="transmembrane region" description="Helical" evidence="8">
    <location>
        <begin position="353"/>
        <end position="379"/>
    </location>
</feature>
<name>A0A2V1AQA1_9ASCO</name>
<feature type="transmembrane region" description="Helical" evidence="8">
    <location>
        <begin position="553"/>
        <end position="575"/>
    </location>
</feature>
<dbReference type="VEuPathDB" id="FungiDB:CXQ85_001438"/>
<dbReference type="OrthoDB" id="5212126at2759"/>
<feature type="compositionally biased region" description="Acidic residues" evidence="7">
    <location>
        <begin position="672"/>
        <end position="681"/>
    </location>
</feature>
<dbReference type="InterPro" id="IPR010308">
    <property type="entry name" value="TRP_C"/>
</dbReference>
<feature type="compositionally biased region" description="Polar residues" evidence="7">
    <location>
        <begin position="684"/>
        <end position="697"/>
    </location>
</feature>
<feature type="chain" id="PRO_5016101738" description="ML-like domain-containing protein" evidence="9">
    <location>
        <begin position="19"/>
        <end position="762"/>
    </location>
</feature>
<evidence type="ECO:0000313" key="11">
    <source>
        <dbReference type="EMBL" id="PVH19141.1"/>
    </source>
</evidence>
<dbReference type="AlphaFoldDB" id="A0A2V1AQA1"/>
<evidence type="ECO:0000259" key="10">
    <source>
        <dbReference type="SMART" id="SM01320"/>
    </source>
</evidence>